<keyword evidence="4 7" id="KW-0808">Transferase</keyword>
<evidence type="ECO:0000256" key="4">
    <source>
        <dbReference type="ARBA" id="ARBA00022679"/>
    </source>
</evidence>
<proteinExistence type="inferred from homology"/>
<name>A0A0R1PF54_9LACO</name>
<dbReference type="InterPro" id="IPR029063">
    <property type="entry name" value="SAM-dependent_MTases_sf"/>
</dbReference>
<dbReference type="PRINTS" id="PR00505">
    <property type="entry name" value="D12N6MTFRASE"/>
</dbReference>
<evidence type="ECO:0000256" key="5">
    <source>
        <dbReference type="ARBA" id="ARBA00022691"/>
    </source>
</evidence>
<dbReference type="InterPro" id="IPR012263">
    <property type="entry name" value="M_m6A_EcoRV"/>
</dbReference>
<dbReference type="Gene3D" id="3.40.50.150">
    <property type="entry name" value="Vaccinia Virus protein VP39"/>
    <property type="match status" value="1"/>
</dbReference>
<dbReference type="PANTHER" id="PTHR30481:SF3">
    <property type="entry name" value="DNA ADENINE METHYLASE"/>
    <property type="match status" value="1"/>
</dbReference>
<protein>
    <recommendedName>
        <fullName evidence="2 7">Site-specific DNA-methyltransferase (adenine-specific)</fullName>
        <ecNumber evidence="2 7">2.1.1.72</ecNumber>
    </recommendedName>
</protein>
<evidence type="ECO:0000256" key="3">
    <source>
        <dbReference type="ARBA" id="ARBA00022603"/>
    </source>
</evidence>
<dbReference type="GO" id="GO:0009007">
    <property type="term" value="F:site-specific DNA-methyltransferase (adenine-specific) activity"/>
    <property type="evidence" value="ECO:0007669"/>
    <property type="project" value="UniProtKB-UniRule"/>
</dbReference>
<evidence type="ECO:0000256" key="1">
    <source>
        <dbReference type="ARBA" id="ARBA00006594"/>
    </source>
</evidence>
<keyword evidence="5 7" id="KW-0949">S-adenosyl-L-methionine</keyword>
<dbReference type="NCBIfam" id="TIGR00571">
    <property type="entry name" value="dam"/>
    <property type="match status" value="1"/>
</dbReference>
<accession>A0A0R1PF54</accession>
<dbReference type="EC" id="2.1.1.72" evidence="2 7"/>
<dbReference type="PATRIC" id="fig|1423746.3.peg.159"/>
<evidence type="ECO:0000256" key="2">
    <source>
        <dbReference type="ARBA" id="ARBA00011900"/>
    </source>
</evidence>
<dbReference type="PROSITE" id="PS00092">
    <property type="entry name" value="N6_MTASE"/>
    <property type="match status" value="1"/>
</dbReference>
<comment type="catalytic activity">
    <reaction evidence="6 7">
        <text>a 2'-deoxyadenosine in DNA + S-adenosyl-L-methionine = an N(6)-methyl-2'-deoxyadenosine in DNA + S-adenosyl-L-homocysteine + H(+)</text>
        <dbReference type="Rhea" id="RHEA:15197"/>
        <dbReference type="Rhea" id="RHEA-COMP:12418"/>
        <dbReference type="Rhea" id="RHEA-COMP:12419"/>
        <dbReference type="ChEBI" id="CHEBI:15378"/>
        <dbReference type="ChEBI" id="CHEBI:57856"/>
        <dbReference type="ChEBI" id="CHEBI:59789"/>
        <dbReference type="ChEBI" id="CHEBI:90615"/>
        <dbReference type="ChEBI" id="CHEBI:90616"/>
        <dbReference type="EC" id="2.1.1.72"/>
    </reaction>
</comment>
<dbReference type="GO" id="GO:0043565">
    <property type="term" value="F:sequence-specific DNA binding"/>
    <property type="evidence" value="ECO:0007669"/>
    <property type="project" value="TreeGrafter"/>
</dbReference>
<organism evidence="8 9">
    <name type="scientific">Limosilactobacillus frumenti DSM 13145</name>
    <dbReference type="NCBI Taxonomy" id="1423746"/>
    <lineage>
        <taxon>Bacteria</taxon>
        <taxon>Bacillati</taxon>
        <taxon>Bacillota</taxon>
        <taxon>Bacilli</taxon>
        <taxon>Lactobacillales</taxon>
        <taxon>Lactobacillaceae</taxon>
        <taxon>Limosilactobacillus</taxon>
    </lineage>
</organism>
<gene>
    <name evidence="8" type="ORF">FD27_GL000155</name>
</gene>
<dbReference type="OrthoDB" id="9805629at2"/>
<sequence>MTLNIQPFPYQGSKRKTADQILEKISVKPKRIIEPFAGSAALTIAAASKQLCGNFLINDSYEPLMKLWTLIVNKPSVVINGYTELWNAQIKDPKAFYLEIRKQFNKDNDPIKLIYLMNRAVKGAIRFNSHGEFNQSADNRRLGKKPGRLMKDINTISLLLKNKAIISCADYSCVLKNLKKGDLVYMDPPYLGTSSGKDHRYHQNLNLERFIQNLEFLNERQINYMVSFDGKTGDKAYGNGLPESLGLKKINVNGGISAQGTLNGKHVYTTESLYISSGLQIYKEDESLFNIRAIN</sequence>
<evidence type="ECO:0000256" key="7">
    <source>
        <dbReference type="RuleBase" id="RU361257"/>
    </source>
</evidence>
<dbReference type="InterPro" id="IPR002052">
    <property type="entry name" value="DNA_methylase_N6_adenine_CS"/>
</dbReference>
<dbReference type="PANTHER" id="PTHR30481">
    <property type="entry name" value="DNA ADENINE METHYLASE"/>
    <property type="match status" value="1"/>
</dbReference>
<evidence type="ECO:0000256" key="6">
    <source>
        <dbReference type="ARBA" id="ARBA00047942"/>
    </source>
</evidence>
<dbReference type="EMBL" id="AZER01000009">
    <property type="protein sequence ID" value="KRL28330.1"/>
    <property type="molecule type" value="Genomic_DNA"/>
</dbReference>
<dbReference type="PIRSF" id="PIRSF000398">
    <property type="entry name" value="M_m6A_EcoRV"/>
    <property type="match status" value="1"/>
</dbReference>
<evidence type="ECO:0000313" key="8">
    <source>
        <dbReference type="EMBL" id="KRL28330.1"/>
    </source>
</evidence>
<dbReference type="InterPro" id="IPR023095">
    <property type="entry name" value="Ade_MeTrfase_dom_2"/>
</dbReference>
<evidence type="ECO:0000313" key="9">
    <source>
        <dbReference type="Proteomes" id="UP000051445"/>
    </source>
</evidence>
<dbReference type="InterPro" id="IPR012327">
    <property type="entry name" value="MeTrfase_D12"/>
</dbReference>
<dbReference type="GO" id="GO:0009307">
    <property type="term" value="P:DNA restriction-modification system"/>
    <property type="evidence" value="ECO:0007669"/>
    <property type="project" value="InterPro"/>
</dbReference>
<dbReference type="AlphaFoldDB" id="A0A0R1PF54"/>
<dbReference type="GO" id="GO:0006298">
    <property type="term" value="P:mismatch repair"/>
    <property type="evidence" value="ECO:0007669"/>
    <property type="project" value="TreeGrafter"/>
</dbReference>
<dbReference type="RefSeq" id="WP_057748682.1">
    <property type="nucleotide sequence ID" value="NZ_AZER01000009.1"/>
</dbReference>
<dbReference type="Pfam" id="PF02086">
    <property type="entry name" value="MethyltransfD12"/>
    <property type="match status" value="1"/>
</dbReference>
<keyword evidence="3 7" id="KW-0489">Methyltransferase</keyword>
<dbReference type="GO" id="GO:0032259">
    <property type="term" value="P:methylation"/>
    <property type="evidence" value="ECO:0007669"/>
    <property type="project" value="UniProtKB-KW"/>
</dbReference>
<dbReference type="Proteomes" id="UP000051445">
    <property type="component" value="Unassembled WGS sequence"/>
</dbReference>
<comment type="similarity">
    <text evidence="1 7">Belongs to the N(4)/N(6)-methyltransferase family.</text>
</comment>
<dbReference type="STRING" id="1423746.FD27_GL000155"/>
<comment type="caution">
    <text evidence="8">The sequence shown here is derived from an EMBL/GenBank/DDBJ whole genome shotgun (WGS) entry which is preliminary data.</text>
</comment>
<keyword evidence="9" id="KW-1185">Reference proteome</keyword>
<dbReference type="SUPFAM" id="SSF53335">
    <property type="entry name" value="S-adenosyl-L-methionine-dependent methyltransferases"/>
    <property type="match status" value="1"/>
</dbReference>
<dbReference type="GO" id="GO:1904047">
    <property type="term" value="F:S-adenosyl-L-methionine binding"/>
    <property type="evidence" value="ECO:0007669"/>
    <property type="project" value="TreeGrafter"/>
</dbReference>
<dbReference type="Gene3D" id="1.10.1020.10">
    <property type="entry name" value="Adenine-specific Methyltransferase, Domain 2"/>
    <property type="match status" value="1"/>
</dbReference>
<reference evidence="8 9" key="1">
    <citation type="journal article" date="2015" name="Genome Announc.">
        <title>Expanding the biotechnology potential of lactobacilli through comparative genomics of 213 strains and associated genera.</title>
        <authorList>
            <person name="Sun Z."/>
            <person name="Harris H.M."/>
            <person name="McCann A."/>
            <person name="Guo C."/>
            <person name="Argimon S."/>
            <person name="Zhang W."/>
            <person name="Yang X."/>
            <person name="Jeffery I.B."/>
            <person name="Cooney J.C."/>
            <person name="Kagawa T.F."/>
            <person name="Liu W."/>
            <person name="Song Y."/>
            <person name="Salvetti E."/>
            <person name="Wrobel A."/>
            <person name="Rasinkangas P."/>
            <person name="Parkhill J."/>
            <person name="Rea M.C."/>
            <person name="O'Sullivan O."/>
            <person name="Ritari J."/>
            <person name="Douillard F.P."/>
            <person name="Paul Ross R."/>
            <person name="Yang R."/>
            <person name="Briner A.E."/>
            <person name="Felis G.E."/>
            <person name="de Vos W.M."/>
            <person name="Barrangou R."/>
            <person name="Klaenhammer T.R."/>
            <person name="Caufield P.W."/>
            <person name="Cui Y."/>
            <person name="Zhang H."/>
            <person name="O'Toole P.W."/>
        </authorList>
    </citation>
    <scope>NUCLEOTIDE SEQUENCE [LARGE SCALE GENOMIC DNA]</scope>
    <source>
        <strain evidence="8 9">DSM 13145</strain>
    </source>
</reference>